<accession>A0A0L0VV95</accession>
<evidence type="ECO:0000313" key="1">
    <source>
        <dbReference type="EMBL" id="KNF03186.1"/>
    </source>
</evidence>
<proteinExistence type="predicted"/>
<dbReference type="AlphaFoldDB" id="A0A0L0VV95"/>
<dbReference type="Proteomes" id="UP000054564">
    <property type="component" value="Unassembled WGS sequence"/>
</dbReference>
<protein>
    <submittedName>
        <fullName evidence="1">Uncharacterized protein</fullName>
    </submittedName>
</protein>
<reference evidence="2" key="1">
    <citation type="submission" date="2014-03" db="EMBL/GenBank/DDBJ databases">
        <title>The Genome Sequence of Puccinia striiformis f. sp. tritici PST-78.</title>
        <authorList>
            <consortium name="The Broad Institute Genome Sequencing Platform"/>
            <person name="Cuomo C."/>
            <person name="Hulbert S."/>
            <person name="Chen X."/>
            <person name="Walker B."/>
            <person name="Young S.K."/>
            <person name="Zeng Q."/>
            <person name="Gargeya S."/>
            <person name="Fitzgerald M."/>
            <person name="Haas B."/>
            <person name="Abouelleil A."/>
            <person name="Alvarado L."/>
            <person name="Arachchi H.M."/>
            <person name="Berlin A.M."/>
            <person name="Chapman S.B."/>
            <person name="Goldberg J."/>
            <person name="Griggs A."/>
            <person name="Gujja S."/>
            <person name="Hansen M."/>
            <person name="Howarth C."/>
            <person name="Imamovic A."/>
            <person name="Larimer J."/>
            <person name="McCowan C."/>
            <person name="Montmayeur A."/>
            <person name="Murphy C."/>
            <person name="Neiman D."/>
            <person name="Pearson M."/>
            <person name="Priest M."/>
            <person name="Roberts A."/>
            <person name="Saif S."/>
            <person name="Shea T."/>
            <person name="Sisk P."/>
            <person name="Sykes S."/>
            <person name="Wortman J."/>
            <person name="Nusbaum C."/>
            <person name="Birren B."/>
        </authorList>
    </citation>
    <scope>NUCLEOTIDE SEQUENCE [LARGE SCALE GENOMIC DNA]</scope>
    <source>
        <strain evidence="2">race PST-78</strain>
    </source>
</reference>
<organism evidence="1 2">
    <name type="scientific">Puccinia striiformis f. sp. tritici PST-78</name>
    <dbReference type="NCBI Taxonomy" id="1165861"/>
    <lineage>
        <taxon>Eukaryota</taxon>
        <taxon>Fungi</taxon>
        <taxon>Dikarya</taxon>
        <taxon>Basidiomycota</taxon>
        <taxon>Pucciniomycotina</taxon>
        <taxon>Pucciniomycetes</taxon>
        <taxon>Pucciniales</taxon>
        <taxon>Pucciniaceae</taxon>
        <taxon>Puccinia</taxon>
    </lineage>
</organism>
<gene>
    <name evidence="1" type="ORF">PSTG_03773</name>
</gene>
<evidence type="ECO:0000313" key="2">
    <source>
        <dbReference type="Proteomes" id="UP000054564"/>
    </source>
</evidence>
<dbReference type="EMBL" id="AJIL01000019">
    <property type="protein sequence ID" value="KNF03186.1"/>
    <property type="molecule type" value="Genomic_DNA"/>
</dbReference>
<comment type="caution">
    <text evidence="1">The sequence shown here is derived from an EMBL/GenBank/DDBJ whole genome shotgun (WGS) entry which is preliminary data.</text>
</comment>
<name>A0A0L0VV95_9BASI</name>
<sequence>MAFKYHLQLVPTTHTQISHLFLISNHQMTTHYACPHLHTCSQATYSKKPCNKHCRLNIHRVKEHTLNRKIHANCNAECPVYGINARSLRKFSFQPFVTPLNGPIQMTEETQPIETVVEPSCTTNEKIDGNQESLSSDKPKQSRKLVNNQAILRVIAYSLLVGSWSQTYSSLQKHNPDPNFRYICDLACAQFRSILQYTLQLRSPEEFCLTALQICLGVMFVI</sequence>
<keyword evidence="2" id="KW-1185">Reference proteome</keyword>